<gene>
    <name evidence="16" type="ORF">I5M27_11420</name>
</gene>
<proteinExistence type="inferred from homology"/>
<evidence type="ECO:0000256" key="6">
    <source>
        <dbReference type="ARBA" id="ARBA00022692"/>
    </source>
</evidence>
<keyword evidence="9" id="KW-0067">ATP-binding</keyword>
<keyword evidence="5" id="KW-0808">Transferase</keyword>
<evidence type="ECO:0000256" key="8">
    <source>
        <dbReference type="ARBA" id="ARBA00022777"/>
    </source>
</evidence>
<evidence type="ECO:0000313" key="16">
    <source>
        <dbReference type="EMBL" id="MBK0403599.1"/>
    </source>
</evidence>
<keyword evidence="7" id="KW-0547">Nucleotide-binding</keyword>
<keyword evidence="13" id="KW-0594">Phospholipid biosynthesis</keyword>
<accession>A0ABS1C2H3</accession>
<dbReference type="GO" id="GO:0016301">
    <property type="term" value="F:kinase activity"/>
    <property type="evidence" value="ECO:0007669"/>
    <property type="project" value="UniProtKB-KW"/>
</dbReference>
<dbReference type="RefSeq" id="WP_200506344.1">
    <property type="nucleotide sequence ID" value="NZ_JAEHFX010000005.1"/>
</dbReference>
<evidence type="ECO:0000256" key="12">
    <source>
        <dbReference type="ARBA" id="ARBA00023136"/>
    </source>
</evidence>
<dbReference type="Gene3D" id="1.10.287.3610">
    <property type="match status" value="1"/>
</dbReference>
<evidence type="ECO:0000256" key="2">
    <source>
        <dbReference type="ARBA" id="ARBA00005967"/>
    </source>
</evidence>
<evidence type="ECO:0000256" key="14">
    <source>
        <dbReference type="ARBA" id="ARBA00023264"/>
    </source>
</evidence>
<comment type="caution">
    <text evidence="16">The sequence shown here is derived from an EMBL/GenBank/DDBJ whole genome shotgun (WGS) entry which is preliminary data.</text>
</comment>
<dbReference type="CDD" id="cd14265">
    <property type="entry name" value="UDPK_IM_like"/>
    <property type="match status" value="1"/>
</dbReference>
<sequence length="133" mass="15126">MPRKYIKKRLNSFGYAFKGIGAAFWYEPNMKLHLLGAIEAIFLGWFFDIKNSEWTWITLAIGLVWLAEIFNTAVEKLTDLVSPEYNELAGKVKDLAAGAVLIAALTALTIGLLIFWPYVEKLPGYHELLQKYL</sequence>
<keyword evidence="12 15" id="KW-0472">Membrane</keyword>
<dbReference type="PANTHER" id="PTHR34299">
    <property type="entry name" value="DIACYLGLYCEROL KINASE"/>
    <property type="match status" value="1"/>
</dbReference>
<evidence type="ECO:0000256" key="7">
    <source>
        <dbReference type="ARBA" id="ARBA00022741"/>
    </source>
</evidence>
<keyword evidence="11" id="KW-0443">Lipid metabolism</keyword>
<evidence type="ECO:0000256" key="13">
    <source>
        <dbReference type="ARBA" id="ARBA00023209"/>
    </source>
</evidence>
<keyword evidence="3" id="KW-1003">Cell membrane</keyword>
<feature type="transmembrane region" description="Helical" evidence="15">
    <location>
        <begin position="95"/>
        <end position="119"/>
    </location>
</feature>
<evidence type="ECO:0000256" key="15">
    <source>
        <dbReference type="SAM" id="Phobius"/>
    </source>
</evidence>
<evidence type="ECO:0000256" key="1">
    <source>
        <dbReference type="ARBA" id="ARBA00004651"/>
    </source>
</evidence>
<evidence type="ECO:0000256" key="5">
    <source>
        <dbReference type="ARBA" id="ARBA00022679"/>
    </source>
</evidence>
<reference evidence="16 17" key="1">
    <citation type="submission" date="2020-12" db="EMBL/GenBank/DDBJ databases">
        <title>Bacterial novel species Adhaeribacter sp. BT258 isolated from soil.</title>
        <authorList>
            <person name="Jung H.-Y."/>
        </authorList>
    </citation>
    <scope>NUCLEOTIDE SEQUENCE [LARGE SCALE GENOMIC DNA]</scope>
    <source>
        <strain evidence="16 17">BT258</strain>
    </source>
</reference>
<evidence type="ECO:0000313" key="17">
    <source>
        <dbReference type="Proteomes" id="UP000644147"/>
    </source>
</evidence>
<name>A0ABS1C2H3_9BACT</name>
<keyword evidence="4" id="KW-0444">Lipid biosynthesis</keyword>
<keyword evidence="6 15" id="KW-0812">Transmembrane</keyword>
<keyword evidence="14" id="KW-1208">Phospholipid metabolism</keyword>
<dbReference type="Proteomes" id="UP000644147">
    <property type="component" value="Unassembled WGS sequence"/>
</dbReference>
<evidence type="ECO:0000256" key="4">
    <source>
        <dbReference type="ARBA" id="ARBA00022516"/>
    </source>
</evidence>
<organism evidence="16 17">
    <name type="scientific">Adhaeribacter terrigena</name>
    <dbReference type="NCBI Taxonomy" id="2793070"/>
    <lineage>
        <taxon>Bacteria</taxon>
        <taxon>Pseudomonadati</taxon>
        <taxon>Bacteroidota</taxon>
        <taxon>Cytophagia</taxon>
        <taxon>Cytophagales</taxon>
        <taxon>Hymenobacteraceae</taxon>
        <taxon>Adhaeribacter</taxon>
    </lineage>
</organism>
<feature type="transmembrane region" description="Helical" evidence="15">
    <location>
        <begin position="54"/>
        <end position="74"/>
    </location>
</feature>
<evidence type="ECO:0000256" key="9">
    <source>
        <dbReference type="ARBA" id="ARBA00022840"/>
    </source>
</evidence>
<dbReference type="InterPro" id="IPR036945">
    <property type="entry name" value="DAGK_sf"/>
</dbReference>
<comment type="subcellular location">
    <subcellularLocation>
        <location evidence="1">Cell membrane</location>
        <topology evidence="1">Multi-pass membrane protein</topology>
    </subcellularLocation>
</comment>
<dbReference type="PANTHER" id="PTHR34299:SF1">
    <property type="entry name" value="DIACYLGLYCEROL KINASE"/>
    <property type="match status" value="1"/>
</dbReference>
<protein>
    <submittedName>
        <fullName evidence="16">Diacylglycerol kinase family protein</fullName>
    </submittedName>
</protein>
<evidence type="ECO:0000256" key="3">
    <source>
        <dbReference type="ARBA" id="ARBA00022475"/>
    </source>
</evidence>
<dbReference type="InterPro" id="IPR033717">
    <property type="entry name" value="UDPK"/>
</dbReference>
<feature type="transmembrane region" description="Helical" evidence="15">
    <location>
        <begin position="32"/>
        <end position="48"/>
    </location>
</feature>
<dbReference type="Pfam" id="PF01219">
    <property type="entry name" value="DAGK_prokar"/>
    <property type="match status" value="1"/>
</dbReference>
<dbReference type="InterPro" id="IPR000829">
    <property type="entry name" value="DAGK"/>
</dbReference>
<comment type="similarity">
    <text evidence="2">Belongs to the bacterial diacylglycerol kinase family.</text>
</comment>
<evidence type="ECO:0000256" key="11">
    <source>
        <dbReference type="ARBA" id="ARBA00023098"/>
    </source>
</evidence>
<evidence type="ECO:0000256" key="10">
    <source>
        <dbReference type="ARBA" id="ARBA00022989"/>
    </source>
</evidence>
<keyword evidence="17" id="KW-1185">Reference proteome</keyword>
<keyword evidence="8 16" id="KW-0418">Kinase</keyword>
<keyword evidence="10 15" id="KW-1133">Transmembrane helix</keyword>
<dbReference type="EMBL" id="JAEHFX010000005">
    <property type="protein sequence ID" value="MBK0403599.1"/>
    <property type="molecule type" value="Genomic_DNA"/>
</dbReference>